<feature type="transmembrane region" description="Helical" evidence="7">
    <location>
        <begin position="125"/>
        <end position="144"/>
    </location>
</feature>
<keyword evidence="5 7" id="KW-1133">Transmembrane helix</keyword>
<accession>A0A7W9KRD9</accession>
<dbReference type="Gene3D" id="1.10.3720.10">
    <property type="entry name" value="MetI-like"/>
    <property type="match status" value="1"/>
</dbReference>
<dbReference type="InterPro" id="IPR000515">
    <property type="entry name" value="MetI-like"/>
</dbReference>
<comment type="caution">
    <text evidence="9">The sequence shown here is derived from an EMBL/GenBank/DDBJ whole genome shotgun (WGS) entry which is preliminary data.</text>
</comment>
<dbReference type="GO" id="GO:0005886">
    <property type="term" value="C:plasma membrane"/>
    <property type="evidence" value="ECO:0007669"/>
    <property type="project" value="UniProtKB-SubCell"/>
</dbReference>
<feature type="transmembrane region" description="Helical" evidence="7">
    <location>
        <begin position="101"/>
        <end position="119"/>
    </location>
</feature>
<dbReference type="Proteomes" id="UP000585638">
    <property type="component" value="Unassembled WGS sequence"/>
</dbReference>
<dbReference type="Pfam" id="PF00528">
    <property type="entry name" value="BPD_transp_1"/>
    <property type="match status" value="1"/>
</dbReference>
<feature type="transmembrane region" description="Helical" evidence="7">
    <location>
        <begin position="70"/>
        <end position="89"/>
    </location>
</feature>
<dbReference type="GO" id="GO:0055085">
    <property type="term" value="P:transmembrane transport"/>
    <property type="evidence" value="ECO:0007669"/>
    <property type="project" value="InterPro"/>
</dbReference>
<dbReference type="InterPro" id="IPR035906">
    <property type="entry name" value="MetI-like_sf"/>
</dbReference>
<feature type="transmembrane region" description="Helical" evidence="7">
    <location>
        <begin position="165"/>
        <end position="185"/>
    </location>
</feature>
<organism evidence="9 10">
    <name type="scientific">Kutzneria kofuensis</name>
    <dbReference type="NCBI Taxonomy" id="103725"/>
    <lineage>
        <taxon>Bacteria</taxon>
        <taxon>Bacillati</taxon>
        <taxon>Actinomycetota</taxon>
        <taxon>Actinomycetes</taxon>
        <taxon>Pseudonocardiales</taxon>
        <taxon>Pseudonocardiaceae</taxon>
        <taxon>Kutzneria</taxon>
    </lineage>
</organism>
<evidence type="ECO:0000313" key="10">
    <source>
        <dbReference type="Proteomes" id="UP000585638"/>
    </source>
</evidence>
<evidence type="ECO:0000313" key="9">
    <source>
        <dbReference type="EMBL" id="MBB5897331.1"/>
    </source>
</evidence>
<proteinExistence type="inferred from homology"/>
<evidence type="ECO:0000256" key="3">
    <source>
        <dbReference type="ARBA" id="ARBA00022475"/>
    </source>
</evidence>
<dbReference type="PANTHER" id="PTHR30151">
    <property type="entry name" value="ALKANE SULFONATE ABC TRANSPORTER-RELATED, MEMBRANE SUBUNIT"/>
    <property type="match status" value="1"/>
</dbReference>
<feature type="domain" description="ABC transmembrane type-1" evidence="8">
    <location>
        <begin position="62"/>
        <end position="246"/>
    </location>
</feature>
<name>A0A7W9KRD9_9PSEU</name>
<dbReference type="PANTHER" id="PTHR30151:SF0">
    <property type="entry name" value="ABC TRANSPORTER PERMEASE PROTEIN MJ0413-RELATED"/>
    <property type="match status" value="1"/>
</dbReference>
<dbReference type="AlphaFoldDB" id="A0A7W9KRD9"/>
<dbReference type="SUPFAM" id="SSF161098">
    <property type="entry name" value="MetI-like"/>
    <property type="match status" value="1"/>
</dbReference>
<keyword evidence="10" id="KW-1185">Reference proteome</keyword>
<keyword evidence="6 7" id="KW-0472">Membrane</keyword>
<dbReference type="EMBL" id="JACHIR010000003">
    <property type="protein sequence ID" value="MBB5897331.1"/>
    <property type="molecule type" value="Genomic_DNA"/>
</dbReference>
<evidence type="ECO:0000256" key="2">
    <source>
        <dbReference type="ARBA" id="ARBA00022448"/>
    </source>
</evidence>
<reference evidence="9 10" key="1">
    <citation type="submission" date="2020-08" db="EMBL/GenBank/DDBJ databases">
        <title>Sequencing the genomes of 1000 actinobacteria strains.</title>
        <authorList>
            <person name="Klenk H.-P."/>
        </authorList>
    </citation>
    <scope>NUCLEOTIDE SEQUENCE [LARGE SCALE GENOMIC DNA]</scope>
    <source>
        <strain evidence="9 10">DSM 43851</strain>
    </source>
</reference>
<sequence length="273" mass="29195">MSRFLVRWGVFLAVVTFWQLATTVADHPYFPTPLQILAAAKDMWLSGTAATLFLSPDAIDSLLPSIGRLVGGWLLAVLAGVVAGTALGLSRRLVEYTGPLFAFFRSLPLPALVPVFVLLCRLGTQMVLAVILFGAVWAVLLNTVDGVRTVDRVQLETARAFRVPAARRLLGIVLPAALPKIFAGLRVSLSQSVTLMVVAELFAANGGLGGELRDAQDQFDFAQMWAVVVMIGVLGYTLNTALLAVERHALGWHPAAGARRPPARAGGHLVDHA</sequence>
<evidence type="ECO:0000256" key="6">
    <source>
        <dbReference type="ARBA" id="ARBA00023136"/>
    </source>
</evidence>
<feature type="transmembrane region" description="Helical" evidence="7">
    <location>
        <begin position="222"/>
        <end position="245"/>
    </location>
</feature>
<comment type="subcellular location">
    <subcellularLocation>
        <location evidence="1 7">Cell membrane</location>
        <topology evidence="1 7">Multi-pass membrane protein</topology>
    </subcellularLocation>
</comment>
<dbReference type="PROSITE" id="PS50928">
    <property type="entry name" value="ABC_TM1"/>
    <property type="match status" value="1"/>
</dbReference>
<evidence type="ECO:0000256" key="1">
    <source>
        <dbReference type="ARBA" id="ARBA00004651"/>
    </source>
</evidence>
<evidence type="ECO:0000256" key="5">
    <source>
        <dbReference type="ARBA" id="ARBA00022989"/>
    </source>
</evidence>
<dbReference type="CDD" id="cd06261">
    <property type="entry name" value="TM_PBP2"/>
    <property type="match status" value="1"/>
</dbReference>
<keyword evidence="2 7" id="KW-0813">Transport</keyword>
<keyword evidence="3" id="KW-1003">Cell membrane</keyword>
<evidence type="ECO:0000256" key="7">
    <source>
        <dbReference type="RuleBase" id="RU363032"/>
    </source>
</evidence>
<comment type="similarity">
    <text evidence="7">Belongs to the binding-protein-dependent transport system permease family.</text>
</comment>
<gene>
    <name evidence="9" type="ORF">BJ998_008590</name>
</gene>
<evidence type="ECO:0000259" key="8">
    <source>
        <dbReference type="PROSITE" id="PS50928"/>
    </source>
</evidence>
<protein>
    <submittedName>
        <fullName evidence="9">ABC-type nitrate/sulfonate/bicarbonate transport system permease component</fullName>
    </submittedName>
</protein>
<dbReference type="RefSeq" id="WP_184869826.1">
    <property type="nucleotide sequence ID" value="NZ_BAAAWY010000061.1"/>
</dbReference>
<keyword evidence="4 7" id="KW-0812">Transmembrane</keyword>
<evidence type="ECO:0000256" key="4">
    <source>
        <dbReference type="ARBA" id="ARBA00022692"/>
    </source>
</evidence>